<feature type="repeat" description="WD" evidence="11">
    <location>
        <begin position="675"/>
        <end position="707"/>
    </location>
</feature>
<evidence type="ECO:0000256" key="1">
    <source>
        <dbReference type="ARBA" id="ARBA00004123"/>
    </source>
</evidence>
<dbReference type="FunFam" id="2.130.10.10:FF:001289">
    <property type="entry name" value="RNA polymerase II Elongator subunit"/>
    <property type="match status" value="1"/>
</dbReference>
<evidence type="ECO:0000313" key="13">
    <source>
        <dbReference type="Proteomes" id="UP000258309"/>
    </source>
</evidence>
<comment type="caution">
    <text evidence="12">The sequence shown here is derived from an EMBL/GenBank/DDBJ whole genome shotgun (WGS) entry which is preliminary data.</text>
</comment>
<evidence type="ECO:0000256" key="5">
    <source>
        <dbReference type="ARBA" id="ARBA00020267"/>
    </source>
</evidence>
<dbReference type="PANTHER" id="PTHR44111:SF1">
    <property type="entry name" value="ELONGATOR COMPLEX PROTEIN 2"/>
    <property type="match status" value="1"/>
</dbReference>
<evidence type="ECO:0000256" key="8">
    <source>
        <dbReference type="ARBA" id="ARBA00022694"/>
    </source>
</evidence>
<protein>
    <recommendedName>
        <fullName evidence="5">Elongator complex protein 2</fullName>
    </recommendedName>
</protein>
<dbReference type="SMART" id="SM00320">
    <property type="entry name" value="WD40"/>
    <property type="match status" value="12"/>
</dbReference>
<dbReference type="PRINTS" id="PR00320">
    <property type="entry name" value="GPROTEINBRPT"/>
</dbReference>
<evidence type="ECO:0000313" key="12">
    <source>
        <dbReference type="EMBL" id="RFU32200.1"/>
    </source>
</evidence>
<keyword evidence="13" id="KW-1185">Reference proteome</keyword>
<comment type="similarity">
    <text evidence="4">Belongs to the WD repeat ELP2 family.</text>
</comment>
<feature type="repeat" description="WD" evidence="11">
    <location>
        <begin position="62"/>
        <end position="95"/>
    </location>
</feature>
<sequence length="824" mass="90407">MTTATAEEGVVVRTEYLAAGGNRHPSASDWDVESGVLAYGTDRNVAVWRPESSDCRGVYGLLQGHADTVNAVKFFSSVKGHLLSGSSDGQIKIWKNIDDSENYECIQTISEHKASVNCLAVPDVGRIFLSGAADGTVKVWSLDENSVAQLVQSITITPRLFPLALALTSLPGASTSYILAVAGTKEIVQLYALDSEDSSKEFHLRATFTGHEGWIRSLDFIREKKAENGDLLLASVSQDKYIRLWRIHQGKELPAAAASADPSLGAFMPGKILSNKAHRFKAQSLDFSATFEALLFGHEDWIYSARWRSNGDKLQLLSASADNSLAIWEPDPTSGIWVTIARLGEISAEKGSTTATGSTGGFWTGLWSPSGDNVVCLGRTGSWRRWAFNKEQDRWNQAVGISGHIHSITGIAWSKWGDYVLSTSSDQTTRLHAAWKRDHTQTWHEMARPQIHGYDLNCIDSLGERQFVSGADEKLLRVFKEPRAVANLLHKLCGIGSPSNETDMPDAANMPVLGLSNKAIEAVDDDEEIPTGYHGINNSNDRDAIDPASIVHKSTLNLDHPPFEEHLSRHTLWPEVEKLYGHGYEISTLAASHDGSLIATACKATSIDHAVIRNYDTKEWHEIRPPLTAHSLTVTRLRFSADDKYLLSVGRDRQWAIFKRDDANKYTYTMAESNPKGHSRMILDAAWAPTSFPVFATAGRDKTVKIWAKGTDGAAEGFICLKTIPEEHSVTAISFLDVSVDDDITYLAVGTESGRVKIYSISAKSAFSVTGNETLDKAHFFDTSKAVTQLAWKPVVEAKDGKIDMTLAIASEDCSLRIYTLSGF</sequence>
<dbReference type="Proteomes" id="UP000258309">
    <property type="component" value="Unassembled WGS sequence"/>
</dbReference>
<dbReference type="GO" id="GO:0033588">
    <property type="term" value="C:elongator holoenzyme complex"/>
    <property type="evidence" value="ECO:0007669"/>
    <property type="project" value="InterPro"/>
</dbReference>
<dbReference type="STRING" id="5539.A0A3E2HFL3"/>
<feature type="non-terminal residue" evidence="12">
    <location>
        <position position="824"/>
    </location>
</feature>
<dbReference type="UniPathway" id="UPA00988"/>
<evidence type="ECO:0000256" key="7">
    <source>
        <dbReference type="ARBA" id="ARBA00022574"/>
    </source>
</evidence>
<keyword evidence="9" id="KW-0677">Repeat</keyword>
<dbReference type="InterPro" id="IPR020472">
    <property type="entry name" value="WD40_PAC1"/>
</dbReference>
<feature type="repeat" description="WD" evidence="11">
    <location>
        <begin position="208"/>
        <end position="255"/>
    </location>
</feature>
<dbReference type="InterPro" id="IPR037289">
    <property type="entry name" value="Elp2"/>
</dbReference>
<dbReference type="Pfam" id="PF00400">
    <property type="entry name" value="WD40"/>
    <property type="match status" value="8"/>
</dbReference>
<dbReference type="FunFam" id="2.130.10.10:FF:000400">
    <property type="entry name" value="Elongator acetyltransferase complex subunit 2"/>
    <property type="match status" value="1"/>
</dbReference>
<keyword evidence="10" id="KW-0539">Nucleus</keyword>
<comment type="pathway">
    <text evidence="3">tRNA modification; 5-methoxycarbonylmethyl-2-thiouridine-tRNA biosynthesis.</text>
</comment>
<keyword evidence="8" id="KW-0819">tRNA processing</keyword>
<feature type="repeat" description="WD" evidence="11">
    <location>
        <begin position="109"/>
        <end position="150"/>
    </location>
</feature>
<dbReference type="InterPro" id="IPR001680">
    <property type="entry name" value="WD40_rpt"/>
</dbReference>
<gene>
    <name evidence="12" type="ORF">B7463_g4097</name>
</gene>
<evidence type="ECO:0000256" key="3">
    <source>
        <dbReference type="ARBA" id="ARBA00005043"/>
    </source>
</evidence>
<evidence type="ECO:0000256" key="2">
    <source>
        <dbReference type="ARBA" id="ARBA00004496"/>
    </source>
</evidence>
<dbReference type="AlphaFoldDB" id="A0A3E2HFL3"/>
<evidence type="ECO:0000256" key="6">
    <source>
        <dbReference type="ARBA" id="ARBA00022490"/>
    </source>
</evidence>
<evidence type="ECO:0000256" key="11">
    <source>
        <dbReference type="PROSITE-ProRule" id="PRU00221"/>
    </source>
</evidence>
<evidence type="ECO:0000256" key="4">
    <source>
        <dbReference type="ARBA" id="ARBA00005881"/>
    </source>
</evidence>
<dbReference type="EMBL" id="NCSJ02000059">
    <property type="protein sequence ID" value="RFU32200.1"/>
    <property type="molecule type" value="Genomic_DNA"/>
</dbReference>
<feature type="non-terminal residue" evidence="12">
    <location>
        <position position="1"/>
    </location>
</feature>
<dbReference type="GO" id="GO:0005737">
    <property type="term" value="C:cytoplasm"/>
    <property type="evidence" value="ECO:0007669"/>
    <property type="project" value="UniProtKB-SubCell"/>
</dbReference>
<keyword evidence="7 11" id="KW-0853">WD repeat</keyword>
<dbReference type="PROSITE" id="PS50294">
    <property type="entry name" value="WD_REPEATS_REGION"/>
    <property type="match status" value="3"/>
</dbReference>
<accession>A0A3E2HFL3</accession>
<evidence type="ECO:0000256" key="10">
    <source>
        <dbReference type="ARBA" id="ARBA00023242"/>
    </source>
</evidence>
<comment type="subcellular location">
    <subcellularLocation>
        <location evidence="2">Cytoplasm</location>
    </subcellularLocation>
    <subcellularLocation>
        <location evidence="1">Nucleus</location>
    </subcellularLocation>
</comment>
<feature type="repeat" description="WD" evidence="11">
    <location>
        <begin position="295"/>
        <end position="329"/>
    </location>
</feature>
<proteinExistence type="inferred from homology"/>
<dbReference type="InterPro" id="IPR015943">
    <property type="entry name" value="WD40/YVTN_repeat-like_dom_sf"/>
</dbReference>
<evidence type="ECO:0000256" key="9">
    <source>
        <dbReference type="ARBA" id="ARBA00022737"/>
    </source>
</evidence>
<dbReference type="SUPFAM" id="SSF50978">
    <property type="entry name" value="WD40 repeat-like"/>
    <property type="match status" value="2"/>
</dbReference>
<dbReference type="PANTHER" id="PTHR44111">
    <property type="entry name" value="ELONGATOR COMPLEX PROTEIN 2"/>
    <property type="match status" value="1"/>
</dbReference>
<dbReference type="InterPro" id="IPR036322">
    <property type="entry name" value="WD40_repeat_dom_sf"/>
</dbReference>
<dbReference type="OrthoDB" id="27911at2759"/>
<keyword evidence="6" id="KW-0963">Cytoplasm</keyword>
<dbReference type="OMA" id="ENFRHIS"/>
<name>A0A3E2HFL3_SCYLI</name>
<dbReference type="GO" id="GO:0005634">
    <property type="term" value="C:nucleus"/>
    <property type="evidence" value="ECO:0007669"/>
    <property type="project" value="UniProtKB-SubCell"/>
</dbReference>
<organism evidence="12 13">
    <name type="scientific">Scytalidium lignicola</name>
    <name type="common">Hyphomycete</name>
    <dbReference type="NCBI Taxonomy" id="5539"/>
    <lineage>
        <taxon>Eukaryota</taxon>
        <taxon>Fungi</taxon>
        <taxon>Dikarya</taxon>
        <taxon>Ascomycota</taxon>
        <taxon>Pezizomycotina</taxon>
        <taxon>Leotiomycetes</taxon>
        <taxon>Leotiomycetes incertae sedis</taxon>
        <taxon>Scytalidium</taxon>
    </lineage>
</organism>
<dbReference type="GO" id="GO:0002098">
    <property type="term" value="P:tRNA wobble uridine modification"/>
    <property type="evidence" value="ECO:0007669"/>
    <property type="project" value="InterPro"/>
</dbReference>
<dbReference type="PROSITE" id="PS50082">
    <property type="entry name" value="WD_REPEATS_2"/>
    <property type="match status" value="5"/>
</dbReference>
<reference evidence="12 13" key="1">
    <citation type="submission" date="2018-05" db="EMBL/GenBank/DDBJ databases">
        <title>Draft genome sequence of Scytalidium lignicola DSM 105466, a ubiquitous saprotrophic fungus.</title>
        <authorList>
            <person name="Buettner E."/>
            <person name="Gebauer A.M."/>
            <person name="Hofrichter M."/>
            <person name="Liers C."/>
            <person name="Kellner H."/>
        </authorList>
    </citation>
    <scope>NUCLEOTIDE SEQUENCE [LARGE SCALE GENOMIC DNA]</scope>
    <source>
        <strain evidence="12 13">DSM 105466</strain>
    </source>
</reference>
<dbReference type="Gene3D" id="2.130.10.10">
    <property type="entry name" value="YVTN repeat-like/Quinoprotein amine dehydrogenase"/>
    <property type="match status" value="4"/>
</dbReference>